<keyword evidence="8" id="KW-1185">Reference proteome</keyword>
<comment type="caution">
    <text evidence="7">The sequence shown here is derived from an EMBL/GenBank/DDBJ whole genome shotgun (WGS) entry which is preliminary data.</text>
</comment>
<keyword evidence="3" id="KW-0333">Golgi apparatus</keyword>
<keyword evidence="4" id="KW-0968">Cytoplasmic vesicle</keyword>
<feature type="compositionally biased region" description="Low complexity" evidence="5">
    <location>
        <begin position="247"/>
        <end position="271"/>
    </location>
</feature>
<proteinExistence type="predicted"/>
<evidence type="ECO:0000313" key="7">
    <source>
        <dbReference type="EMBL" id="KAG2580831.1"/>
    </source>
</evidence>
<evidence type="ECO:0000256" key="5">
    <source>
        <dbReference type="SAM" id="MobiDB-lite"/>
    </source>
</evidence>
<accession>A0A8T0R5B0</accession>
<dbReference type="InterPro" id="IPR008942">
    <property type="entry name" value="ENTH_VHS"/>
</dbReference>
<protein>
    <recommendedName>
        <fullName evidence="6">ENTH domain-containing protein</fullName>
    </recommendedName>
</protein>
<feature type="region of interest" description="Disordered" evidence="5">
    <location>
        <begin position="247"/>
        <end position="280"/>
    </location>
</feature>
<feature type="domain" description="ENTH" evidence="6">
    <location>
        <begin position="93"/>
        <end position="227"/>
    </location>
</feature>
<dbReference type="SUPFAM" id="SSF48464">
    <property type="entry name" value="ENTH/VHS domain"/>
    <property type="match status" value="1"/>
</dbReference>
<dbReference type="PANTHER" id="PTHR12276">
    <property type="entry name" value="EPSIN/ENT-RELATED"/>
    <property type="match status" value="1"/>
</dbReference>
<dbReference type="CDD" id="cd03571">
    <property type="entry name" value="ENTH"/>
    <property type="match status" value="1"/>
</dbReference>
<feature type="region of interest" description="Disordered" evidence="5">
    <location>
        <begin position="373"/>
        <end position="400"/>
    </location>
</feature>
<evidence type="ECO:0000256" key="2">
    <source>
        <dbReference type="ARBA" id="ARBA00004555"/>
    </source>
</evidence>
<evidence type="ECO:0000256" key="1">
    <source>
        <dbReference type="ARBA" id="ARBA00004132"/>
    </source>
</evidence>
<sequence length="400" mass="43977">MTTGKTDAAAGPGCVGERPGRPVVALHPMALQASTTHHHPSVLFASLSPSSSKQQDEEEKSMAASTARWQLLAGEVKRQASGFLQDKYKQARLALGDVTPAELLVQEATNNDPCVPDAKTLACIADAAFDMDDCWRIAKVLHHRLGRAADWKQWRPVYKALVVLEFLLTHGPEDLPLEFRPDMPAMHDLRSFHYVDDKGFNWGACMQRRTDSILSLLTDADRLREARRQAIRVSHEVHTGFGFGFGSPTSSSSPSSASSSASSRTSRTSWSFGGGSSHYSDSPTMCLTCASDTDYRQDKKCDAYTADDDCWAPSSNNKHTTTKWWPPTVDEDDTEDHQHLVDDAWDVAHMGVDESTGGQGSWSARLLGSLGSSRASGFQSLSQPEQRRTTKKLQLQSQDY</sequence>
<dbReference type="Pfam" id="PF01417">
    <property type="entry name" value="ENTH"/>
    <property type="match status" value="1"/>
</dbReference>
<comment type="subcellular location">
    <subcellularLocation>
        <location evidence="1">Cytoplasmic vesicle</location>
        <location evidence="1">Clathrin-coated vesicle</location>
    </subcellularLocation>
    <subcellularLocation>
        <location evidence="2">Golgi apparatus</location>
    </subcellularLocation>
</comment>
<dbReference type="GO" id="GO:0030276">
    <property type="term" value="F:clathrin binding"/>
    <property type="evidence" value="ECO:0007669"/>
    <property type="project" value="TreeGrafter"/>
</dbReference>
<dbReference type="GO" id="GO:0005543">
    <property type="term" value="F:phospholipid binding"/>
    <property type="evidence" value="ECO:0007669"/>
    <property type="project" value="TreeGrafter"/>
</dbReference>
<dbReference type="PROSITE" id="PS50942">
    <property type="entry name" value="ENTH"/>
    <property type="match status" value="1"/>
</dbReference>
<dbReference type="GO" id="GO:0005886">
    <property type="term" value="C:plasma membrane"/>
    <property type="evidence" value="ECO:0007669"/>
    <property type="project" value="TreeGrafter"/>
</dbReference>
<evidence type="ECO:0000259" key="6">
    <source>
        <dbReference type="PROSITE" id="PS50942"/>
    </source>
</evidence>
<evidence type="ECO:0000256" key="4">
    <source>
        <dbReference type="ARBA" id="ARBA00023329"/>
    </source>
</evidence>
<dbReference type="InterPro" id="IPR013809">
    <property type="entry name" value="ENTH"/>
</dbReference>
<dbReference type="GO" id="GO:0005794">
    <property type="term" value="C:Golgi apparatus"/>
    <property type="evidence" value="ECO:0007669"/>
    <property type="project" value="UniProtKB-SubCell"/>
</dbReference>
<reference evidence="7" key="1">
    <citation type="submission" date="2020-05" db="EMBL/GenBank/DDBJ databases">
        <title>WGS assembly of Panicum virgatum.</title>
        <authorList>
            <person name="Lovell J.T."/>
            <person name="Jenkins J."/>
            <person name="Shu S."/>
            <person name="Juenger T.E."/>
            <person name="Schmutz J."/>
        </authorList>
    </citation>
    <scope>NUCLEOTIDE SEQUENCE</scope>
    <source>
        <strain evidence="7">AP13</strain>
    </source>
</reference>
<dbReference type="SMART" id="SM00273">
    <property type="entry name" value="ENTH"/>
    <property type="match status" value="1"/>
</dbReference>
<name>A0A8T0R5B0_PANVG</name>
<dbReference type="GO" id="GO:0006897">
    <property type="term" value="P:endocytosis"/>
    <property type="evidence" value="ECO:0007669"/>
    <property type="project" value="TreeGrafter"/>
</dbReference>
<organism evidence="7 8">
    <name type="scientific">Panicum virgatum</name>
    <name type="common">Blackwell switchgrass</name>
    <dbReference type="NCBI Taxonomy" id="38727"/>
    <lineage>
        <taxon>Eukaryota</taxon>
        <taxon>Viridiplantae</taxon>
        <taxon>Streptophyta</taxon>
        <taxon>Embryophyta</taxon>
        <taxon>Tracheophyta</taxon>
        <taxon>Spermatophyta</taxon>
        <taxon>Magnoliopsida</taxon>
        <taxon>Liliopsida</taxon>
        <taxon>Poales</taxon>
        <taxon>Poaceae</taxon>
        <taxon>PACMAD clade</taxon>
        <taxon>Panicoideae</taxon>
        <taxon>Panicodae</taxon>
        <taxon>Paniceae</taxon>
        <taxon>Panicinae</taxon>
        <taxon>Panicum</taxon>
        <taxon>Panicum sect. Hiantes</taxon>
    </lineage>
</organism>
<evidence type="ECO:0000256" key="3">
    <source>
        <dbReference type="ARBA" id="ARBA00023034"/>
    </source>
</evidence>
<dbReference type="Proteomes" id="UP000823388">
    <property type="component" value="Chromosome 6N"/>
</dbReference>
<evidence type="ECO:0000313" key="8">
    <source>
        <dbReference type="Proteomes" id="UP000823388"/>
    </source>
</evidence>
<dbReference type="PANTHER" id="PTHR12276:SF95">
    <property type="entry name" value="ENTH_VHS FAMILY PROTEIN"/>
    <property type="match status" value="1"/>
</dbReference>
<dbReference type="Gene3D" id="1.25.40.90">
    <property type="match status" value="1"/>
</dbReference>
<dbReference type="GO" id="GO:0005768">
    <property type="term" value="C:endosome"/>
    <property type="evidence" value="ECO:0007669"/>
    <property type="project" value="TreeGrafter"/>
</dbReference>
<dbReference type="GO" id="GO:0030125">
    <property type="term" value="C:clathrin vesicle coat"/>
    <property type="evidence" value="ECO:0007669"/>
    <property type="project" value="TreeGrafter"/>
</dbReference>
<dbReference type="AlphaFoldDB" id="A0A8T0R5B0"/>
<dbReference type="EMBL" id="CM029048">
    <property type="protein sequence ID" value="KAG2580831.1"/>
    <property type="molecule type" value="Genomic_DNA"/>
</dbReference>
<gene>
    <name evidence="7" type="ORF">PVAP13_6NG366600</name>
</gene>